<evidence type="ECO:0000313" key="9">
    <source>
        <dbReference type="Proteomes" id="UP000051658"/>
    </source>
</evidence>
<dbReference type="EMBL" id="JQBS01000024">
    <property type="protein sequence ID" value="KRN56668.1"/>
    <property type="molecule type" value="Genomic_DNA"/>
</dbReference>
<proteinExistence type="inferred from homology"/>
<dbReference type="EC" id="3.5.4.4" evidence="3"/>
<evidence type="ECO:0000256" key="5">
    <source>
        <dbReference type="ARBA" id="ARBA00022801"/>
    </source>
</evidence>
<dbReference type="GO" id="GO:0046103">
    <property type="term" value="P:inosine biosynthetic process"/>
    <property type="evidence" value="ECO:0007669"/>
    <property type="project" value="TreeGrafter"/>
</dbReference>
<evidence type="ECO:0000256" key="2">
    <source>
        <dbReference type="ARBA" id="ARBA00006676"/>
    </source>
</evidence>
<dbReference type="PATRIC" id="fig|1449336.4.peg.937"/>
<dbReference type="SUPFAM" id="SSF51556">
    <property type="entry name" value="Metallo-dependent hydrolases"/>
    <property type="match status" value="1"/>
</dbReference>
<dbReference type="InterPro" id="IPR006330">
    <property type="entry name" value="Ado/ade_deaminase"/>
</dbReference>
<dbReference type="InterPro" id="IPR032466">
    <property type="entry name" value="Metal_Hydrolase"/>
</dbReference>
<sequence length="342" mass="38103">MTRLEQKTVENLPKVELHCHLDGSVSKKTLRNIANEQGYELPENEEALCTLVEAGEGCQSLLEYIGKFETVLDCLQVESALEEVAYELTGDVAKENVTYIEVRFAPMLSTRKGLSAERVIQSVVEGLKKGERDFGVKSNGILCMMRGHQEKDNLEIVELTKEFLGQGIVGIDLAGDEANYPPKEYKKIIKLAVEYDLPITLHAGECGCATNVQDSVDLGATRIGHGIALKDDPEILNYCISKGITVEICPNSNLQTKTVDKWENYPFEEFQKAGLKLAVSTDNRAVSNTNLTKEFMTLDRLYQIGYKGMEELTLNGIQASFADETTKKILKKQVLESYQLVH</sequence>
<keyword evidence="5" id="KW-0378">Hydrolase</keyword>
<keyword evidence="6" id="KW-0862">Zinc</keyword>
<evidence type="ECO:0000256" key="1">
    <source>
        <dbReference type="ARBA" id="ARBA00001947"/>
    </source>
</evidence>
<keyword evidence="9" id="KW-1185">Reference proteome</keyword>
<keyword evidence="4" id="KW-0479">Metal-binding</keyword>
<dbReference type="PANTHER" id="PTHR11409:SF43">
    <property type="entry name" value="ADENOSINE DEAMINASE"/>
    <property type="match status" value="1"/>
</dbReference>
<dbReference type="GO" id="GO:0005829">
    <property type="term" value="C:cytosol"/>
    <property type="evidence" value="ECO:0007669"/>
    <property type="project" value="TreeGrafter"/>
</dbReference>
<evidence type="ECO:0000256" key="6">
    <source>
        <dbReference type="ARBA" id="ARBA00022833"/>
    </source>
</evidence>
<name>A0A0R2I390_CARDV</name>
<comment type="similarity">
    <text evidence="2">Belongs to the metallo-dependent hydrolases superfamily. Adenosine and AMP deaminases family.</text>
</comment>
<dbReference type="GO" id="GO:0043103">
    <property type="term" value="P:hypoxanthine salvage"/>
    <property type="evidence" value="ECO:0007669"/>
    <property type="project" value="TreeGrafter"/>
</dbReference>
<dbReference type="CDD" id="cd01320">
    <property type="entry name" value="ADA"/>
    <property type="match status" value="1"/>
</dbReference>
<feature type="domain" description="Adenosine deaminase" evidence="7">
    <location>
        <begin position="13"/>
        <end position="335"/>
    </location>
</feature>
<protein>
    <recommendedName>
        <fullName evidence="3">adenosine deaminase</fullName>
        <ecNumber evidence="3">3.5.4.4</ecNumber>
    </recommendedName>
</protein>
<dbReference type="AlphaFoldDB" id="A0A0R2I390"/>
<dbReference type="eggNOG" id="COG1816">
    <property type="taxonomic scope" value="Bacteria"/>
</dbReference>
<evidence type="ECO:0000256" key="4">
    <source>
        <dbReference type="ARBA" id="ARBA00022723"/>
    </source>
</evidence>
<dbReference type="Pfam" id="PF00962">
    <property type="entry name" value="A_deaminase"/>
    <property type="match status" value="1"/>
</dbReference>
<comment type="cofactor">
    <cofactor evidence="1">
        <name>Zn(2+)</name>
        <dbReference type="ChEBI" id="CHEBI:29105"/>
    </cofactor>
</comment>
<dbReference type="GO" id="GO:0006154">
    <property type="term" value="P:adenosine catabolic process"/>
    <property type="evidence" value="ECO:0007669"/>
    <property type="project" value="TreeGrafter"/>
</dbReference>
<evidence type="ECO:0000259" key="7">
    <source>
        <dbReference type="Pfam" id="PF00962"/>
    </source>
</evidence>
<comment type="caution">
    <text evidence="8">The sequence shown here is derived from an EMBL/GenBank/DDBJ whole genome shotgun (WGS) entry which is preliminary data.</text>
</comment>
<reference evidence="8 9" key="1">
    <citation type="journal article" date="2015" name="Genome Announc.">
        <title>Expanding the biotechnology potential of lactobacilli through comparative genomics of 213 strains and associated genera.</title>
        <authorList>
            <person name="Sun Z."/>
            <person name="Harris H.M."/>
            <person name="McCann A."/>
            <person name="Guo C."/>
            <person name="Argimon S."/>
            <person name="Zhang W."/>
            <person name="Yang X."/>
            <person name="Jeffery I.B."/>
            <person name="Cooney J.C."/>
            <person name="Kagawa T.F."/>
            <person name="Liu W."/>
            <person name="Song Y."/>
            <person name="Salvetti E."/>
            <person name="Wrobel A."/>
            <person name="Rasinkangas P."/>
            <person name="Parkhill J."/>
            <person name="Rea M.C."/>
            <person name="O'Sullivan O."/>
            <person name="Ritari J."/>
            <person name="Douillard F.P."/>
            <person name="Paul Ross R."/>
            <person name="Yang R."/>
            <person name="Briner A.E."/>
            <person name="Felis G.E."/>
            <person name="de Vos W.M."/>
            <person name="Barrangou R."/>
            <person name="Klaenhammer T.R."/>
            <person name="Caufield P.W."/>
            <person name="Cui Y."/>
            <person name="Zhang H."/>
            <person name="O'Toole P.W."/>
        </authorList>
    </citation>
    <scope>NUCLEOTIDE SEQUENCE [LARGE SCALE GENOMIC DNA]</scope>
    <source>
        <strain evidence="8 9">DSM 20623</strain>
    </source>
</reference>
<evidence type="ECO:0000256" key="3">
    <source>
        <dbReference type="ARBA" id="ARBA00012784"/>
    </source>
</evidence>
<dbReference type="GO" id="GO:0004000">
    <property type="term" value="F:adenosine deaminase activity"/>
    <property type="evidence" value="ECO:0007669"/>
    <property type="project" value="TreeGrafter"/>
</dbReference>
<dbReference type="NCBIfam" id="TIGR01430">
    <property type="entry name" value="aden_deam"/>
    <property type="match status" value="1"/>
</dbReference>
<dbReference type="GO" id="GO:0046872">
    <property type="term" value="F:metal ion binding"/>
    <property type="evidence" value="ECO:0007669"/>
    <property type="project" value="UniProtKB-KW"/>
</dbReference>
<accession>A0A0R2I390</accession>
<organism evidence="8 9">
    <name type="scientific">Carnobacterium divergens DSM 20623</name>
    <dbReference type="NCBI Taxonomy" id="1449336"/>
    <lineage>
        <taxon>Bacteria</taxon>
        <taxon>Bacillati</taxon>
        <taxon>Bacillota</taxon>
        <taxon>Bacilli</taxon>
        <taxon>Lactobacillales</taxon>
        <taxon>Carnobacteriaceae</taxon>
        <taxon>Carnobacterium</taxon>
    </lineage>
</organism>
<gene>
    <name evidence="8" type="ORF">IV74_GL000916</name>
</gene>
<evidence type="ECO:0000313" key="8">
    <source>
        <dbReference type="EMBL" id="KRN56668.1"/>
    </source>
</evidence>
<dbReference type="InterPro" id="IPR001365">
    <property type="entry name" value="A_deaminase_dom"/>
</dbReference>
<dbReference type="PANTHER" id="PTHR11409">
    <property type="entry name" value="ADENOSINE DEAMINASE"/>
    <property type="match status" value="1"/>
</dbReference>
<dbReference type="Proteomes" id="UP000051658">
    <property type="component" value="Unassembled WGS sequence"/>
</dbReference>
<dbReference type="Gene3D" id="3.20.20.140">
    <property type="entry name" value="Metal-dependent hydrolases"/>
    <property type="match status" value="1"/>
</dbReference>